<gene>
    <name evidence="2" type="ORF">BDK92_0964</name>
</gene>
<dbReference type="RefSeq" id="WP_121154924.1">
    <property type="nucleotide sequence ID" value="NZ_RBKT01000001.1"/>
</dbReference>
<keyword evidence="1" id="KW-1133">Transmembrane helix</keyword>
<evidence type="ECO:0000256" key="1">
    <source>
        <dbReference type="SAM" id="Phobius"/>
    </source>
</evidence>
<evidence type="ECO:0000313" key="3">
    <source>
        <dbReference type="Proteomes" id="UP000277671"/>
    </source>
</evidence>
<evidence type="ECO:0000313" key="2">
    <source>
        <dbReference type="EMBL" id="RKR86702.1"/>
    </source>
</evidence>
<dbReference type="EMBL" id="RBKT01000001">
    <property type="protein sequence ID" value="RKR86702.1"/>
    <property type="molecule type" value="Genomic_DNA"/>
</dbReference>
<organism evidence="2 3">
    <name type="scientific">Micromonospora pisi</name>
    <dbReference type="NCBI Taxonomy" id="589240"/>
    <lineage>
        <taxon>Bacteria</taxon>
        <taxon>Bacillati</taxon>
        <taxon>Actinomycetota</taxon>
        <taxon>Actinomycetes</taxon>
        <taxon>Micromonosporales</taxon>
        <taxon>Micromonosporaceae</taxon>
        <taxon>Micromonospora</taxon>
    </lineage>
</organism>
<dbReference type="Proteomes" id="UP000277671">
    <property type="component" value="Unassembled WGS sequence"/>
</dbReference>
<dbReference type="GO" id="GO:0005886">
    <property type="term" value="C:plasma membrane"/>
    <property type="evidence" value="ECO:0007669"/>
    <property type="project" value="UniProtKB-SubCell"/>
</dbReference>
<dbReference type="GO" id="GO:0140359">
    <property type="term" value="F:ABC-type transporter activity"/>
    <property type="evidence" value="ECO:0007669"/>
    <property type="project" value="InterPro"/>
</dbReference>
<sequence>MNGTAVRRVLVSEWIKVRSTLATMITLSVGVVVSFGLALVSGYSIRAAIDRNSDALSPDFHPIDAGFGGLLYGNLAFTVFAVLVVSSEYTSGTIRASLAAVPRRGLFYLCKLGVAGLVCLVVGGATVFGSFLVTQVGLGPHGVDLSTPGAVKAVLGGLAYVTLLGVFAAAVAAVLRGTALSLGVLIPFFFVVSPALWVIPATRSASRFLPDQAGMRAMEATVGPGELTQNQGLLVLLGWTVLAVAAGYWSIRRRDA</sequence>
<proteinExistence type="predicted"/>
<feature type="transmembrane region" description="Helical" evidence="1">
    <location>
        <begin position="106"/>
        <end position="133"/>
    </location>
</feature>
<name>A0A495JEA1_9ACTN</name>
<dbReference type="Pfam" id="PF12730">
    <property type="entry name" value="ABC2_membrane_4"/>
    <property type="match status" value="1"/>
</dbReference>
<dbReference type="AlphaFoldDB" id="A0A495JEA1"/>
<dbReference type="OrthoDB" id="3297477at2"/>
<feature type="transmembrane region" description="Helical" evidence="1">
    <location>
        <begin position="153"/>
        <end position="175"/>
    </location>
</feature>
<protein>
    <submittedName>
        <fullName evidence="2">ABC-type transport system involved in multi-copper enzyme maturation permease subunit</fullName>
    </submittedName>
</protein>
<keyword evidence="3" id="KW-1185">Reference proteome</keyword>
<accession>A0A495JEA1</accession>
<feature type="transmembrane region" description="Helical" evidence="1">
    <location>
        <begin position="21"/>
        <end position="45"/>
    </location>
</feature>
<feature type="transmembrane region" description="Helical" evidence="1">
    <location>
        <begin position="65"/>
        <end position="85"/>
    </location>
</feature>
<keyword evidence="1" id="KW-0472">Membrane</keyword>
<comment type="caution">
    <text evidence="2">The sequence shown here is derived from an EMBL/GenBank/DDBJ whole genome shotgun (WGS) entry which is preliminary data.</text>
</comment>
<feature type="transmembrane region" description="Helical" evidence="1">
    <location>
        <begin position="182"/>
        <end position="199"/>
    </location>
</feature>
<feature type="transmembrane region" description="Helical" evidence="1">
    <location>
        <begin position="232"/>
        <end position="251"/>
    </location>
</feature>
<keyword evidence="1" id="KW-0812">Transmembrane</keyword>
<reference evidence="2 3" key="1">
    <citation type="submission" date="2018-10" db="EMBL/GenBank/DDBJ databases">
        <title>Sequencing the genomes of 1000 actinobacteria strains.</title>
        <authorList>
            <person name="Klenk H.-P."/>
        </authorList>
    </citation>
    <scope>NUCLEOTIDE SEQUENCE [LARGE SCALE GENOMIC DNA]</scope>
    <source>
        <strain evidence="2 3">DSM 45175</strain>
    </source>
</reference>